<feature type="region of interest" description="Disordered" evidence="1">
    <location>
        <begin position="1"/>
        <end position="21"/>
    </location>
</feature>
<accession>K9TLW6</accession>
<evidence type="ECO:0000256" key="1">
    <source>
        <dbReference type="SAM" id="MobiDB-lite"/>
    </source>
</evidence>
<dbReference type="AlphaFoldDB" id="K9TLW6"/>
<organism evidence="2 3">
    <name type="scientific">Oscillatoria acuminata PCC 6304</name>
    <dbReference type="NCBI Taxonomy" id="56110"/>
    <lineage>
        <taxon>Bacteria</taxon>
        <taxon>Bacillati</taxon>
        <taxon>Cyanobacteriota</taxon>
        <taxon>Cyanophyceae</taxon>
        <taxon>Oscillatoriophycideae</taxon>
        <taxon>Oscillatoriales</taxon>
        <taxon>Oscillatoriaceae</taxon>
        <taxon>Oscillatoria</taxon>
    </lineage>
</organism>
<dbReference type="Proteomes" id="UP000010367">
    <property type="component" value="Chromosome"/>
</dbReference>
<dbReference type="EMBL" id="CP003607">
    <property type="protein sequence ID" value="AFY83004.1"/>
    <property type="molecule type" value="Genomic_DNA"/>
</dbReference>
<dbReference type="KEGG" id="oac:Oscil6304_3435"/>
<evidence type="ECO:0000313" key="3">
    <source>
        <dbReference type="Proteomes" id="UP000010367"/>
    </source>
</evidence>
<sequence length="69" mass="7461">MGANGVKWGGNSPTRCVAMDEQRSPADRSLIQELINAKWAQLMRAVAEMMAQQGLGNAGGLRNLMSKSR</sequence>
<dbReference type="STRING" id="56110.Oscil6304_3435"/>
<reference evidence="2 3" key="1">
    <citation type="submission" date="2012-06" db="EMBL/GenBank/DDBJ databases">
        <title>Finished chromosome of genome of Oscillatoria acuminata PCC 6304.</title>
        <authorList>
            <consortium name="US DOE Joint Genome Institute"/>
            <person name="Gugger M."/>
            <person name="Coursin T."/>
            <person name="Rippka R."/>
            <person name="Tandeau De Marsac N."/>
            <person name="Huntemann M."/>
            <person name="Wei C.-L."/>
            <person name="Han J."/>
            <person name="Detter J.C."/>
            <person name="Han C."/>
            <person name="Tapia R."/>
            <person name="Davenport K."/>
            <person name="Daligault H."/>
            <person name="Erkkila T."/>
            <person name="Gu W."/>
            <person name="Munk A.C.C."/>
            <person name="Teshima H."/>
            <person name="Xu Y."/>
            <person name="Chain P."/>
            <person name="Chen A."/>
            <person name="Krypides N."/>
            <person name="Mavromatis K."/>
            <person name="Markowitz V."/>
            <person name="Szeto E."/>
            <person name="Ivanova N."/>
            <person name="Mikhailova N."/>
            <person name="Ovchinnikova G."/>
            <person name="Pagani I."/>
            <person name="Pati A."/>
            <person name="Goodwin L."/>
            <person name="Peters L."/>
            <person name="Pitluck S."/>
            <person name="Woyke T."/>
            <person name="Kerfeld C."/>
        </authorList>
    </citation>
    <scope>NUCLEOTIDE SEQUENCE [LARGE SCALE GENOMIC DNA]</scope>
    <source>
        <strain evidence="2 3">PCC 6304</strain>
    </source>
</reference>
<dbReference type="InParanoid" id="K9TLW6"/>
<gene>
    <name evidence="2" type="ORF">Oscil6304_3435</name>
</gene>
<evidence type="ECO:0000313" key="2">
    <source>
        <dbReference type="EMBL" id="AFY83004.1"/>
    </source>
</evidence>
<keyword evidence="3" id="KW-1185">Reference proteome</keyword>
<name>K9TLW6_9CYAN</name>
<dbReference type="HOGENOM" id="CLU_2771875_0_0_3"/>
<protein>
    <submittedName>
        <fullName evidence="2">Uncharacterized protein</fullName>
    </submittedName>
</protein>
<proteinExistence type="predicted"/>
<dbReference type="PATRIC" id="fig|56110.3.peg.4118"/>